<proteinExistence type="predicted"/>
<protein>
    <recommendedName>
        <fullName evidence="4">Haloacid dehalogenase-like hydrolase</fullName>
    </recommendedName>
</protein>
<evidence type="ECO:0000313" key="3">
    <source>
        <dbReference type="Proteomes" id="UP000799537"/>
    </source>
</evidence>
<dbReference type="Gene3D" id="1.10.150.240">
    <property type="entry name" value="Putative phosphatase, domain 2"/>
    <property type="match status" value="1"/>
</dbReference>
<dbReference type="GO" id="GO:0016787">
    <property type="term" value="F:hydrolase activity"/>
    <property type="evidence" value="ECO:0007669"/>
    <property type="project" value="UniProtKB-KW"/>
</dbReference>
<dbReference type="InterPro" id="IPR023198">
    <property type="entry name" value="PGP-like_dom2"/>
</dbReference>
<dbReference type="GeneID" id="54570540"/>
<evidence type="ECO:0000313" key="2">
    <source>
        <dbReference type="EMBL" id="KAF2165790.1"/>
    </source>
</evidence>
<dbReference type="Gene3D" id="3.40.50.1000">
    <property type="entry name" value="HAD superfamily/HAD-like"/>
    <property type="match status" value="1"/>
</dbReference>
<dbReference type="PANTHER" id="PTHR43316:SF4">
    <property type="entry name" value="ACID DEHALOGENASE, PUTATIVE (AFU_ORTHOLOGUE AFUA_8G05870)-RELATED"/>
    <property type="match status" value="1"/>
</dbReference>
<dbReference type="RefSeq" id="XP_033666679.1">
    <property type="nucleotide sequence ID" value="XM_033817268.1"/>
</dbReference>
<accession>A0A6A6CHX6</accession>
<dbReference type="InterPro" id="IPR051540">
    <property type="entry name" value="S-2-haloacid_dehalogenase"/>
</dbReference>
<evidence type="ECO:0000256" key="1">
    <source>
        <dbReference type="ARBA" id="ARBA00022801"/>
    </source>
</evidence>
<dbReference type="PANTHER" id="PTHR43316">
    <property type="entry name" value="HYDROLASE, HALOACID DELAHOGENASE-RELATED"/>
    <property type="match status" value="1"/>
</dbReference>
<dbReference type="OrthoDB" id="2363873at2759"/>
<organism evidence="2 3">
    <name type="scientific">Zasmidium cellare ATCC 36951</name>
    <dbReference type="NCBI Taxonomy" id="1080233"/>
    <lineage>
        <taxon>Eukaryota</taxon>
        <taxon>Fungi</taxon>
        <taxon>Dikarya</taxon>
        <taxon>Ascomycota</taxon>
        <taxon>Pezizomycotina</taxon>
        <taxon>Dothideomycetes</taxon>
        <taxon>Dothideomycetidae</taxon>
        <taxon>Mycosphaerellales</taxon>
        <taxon>Mycosphaerellaceae</taxon>
        <taxon>Zasmidium</taxon>
    </lineage>
</organism>
<keyword evidence="3" id="KW-1185">Reference proteome</keyword>
<dbReference type="InterPro" id="IPR036412">
    <property type="entry name" value="HAD-like_sf"/>
</dbReference>
<dbReference type="InterPro" id="IPR023214">
    <property type="entry name" value="HAD_sf"/>
</dbReference>
<reference evidence="2" key="1">
    <citation type="journal article" date="2020" name="Stud. Mycol.">
        <title>101 Dothideomycetes genomes: a test case for predicting lifestyles and emergence of pathogens.</title>
        <authorList>
            <person name="Haridas S."/>
            <person name="Albert R."/>
            <person name="Binder M."/>
            <person name="Bloem J."/>
            <person name="Labutti K."/>
            <person name="Salamov A."/>
            <person name="Andreopoulos B."/>
            <person name="Baker S."/>
            <person name="Barry K."/>
            <person name="Bills G."/>
            <person name="Bluhm B."/>
            <person name="Cannon C."/>
            <person name="Castanera R."/>
            <person name="Culley D."/>
            <person name="Daum C."/>
            <person name="Ezra D."/>
            <person name="Gonzalez J."/>
            <person name="Henrissat B."/>
            <person name="Kuo A."/>
            <person name="Liang C."/>
            <person name="Lipzen A."/>
            <person name="Lutzoni F."/>
            <person name="Magnuson J."/>
            <person name="Mondo S."/>
            <person name="Nolan M."/>
            <person name="Ohm R."/>
            <person name="Pangilinan J."/>
            <person name="Park H.-J."/>
            <person name="Ramirez L."/>
            <person name="Alfaro M."/>
            <person name="Sun H."/>
            <person name="Tritt A."/>
            <person name="Yoshinaga Y."/>
            <person name="Zwiers L.-H."/>
            <person name="Turgeon B."/>
            <person name="Goodwin S."/>
            <person name="Spatafora J."/>
            <person name="Crous P."/>
            <person name="Grigoriev I."/>
        </authorList>
    </citation>
    <scope>NUCLEOTIDE SEQUENCE</scope>
    <source>
        <strain evidence="2">ATCC 36951</strain>
    </source>
</reference>
<dbReference type="Proteomes" id="UP000799537">
    <property type="component" value="Unassembled WGS sequence"/>
</dbReference>
<evidence type="ECO:0008006" key="4">
    <source>
        <dbReference type="Google" id="ProtNLM"/>
    </source>
</evidence>
<keyword evidence="1" id="KW-0378">Hydrolase</keyword>
<dbReference type="SUPFAM" id="SSF56784">
    <property type="entry name" value="HAD-like"/>
    <property type="match status" value="1"/>
</dbReference>
<sequence>MASPKGNVVFDVVGTLVGYEAMFRATDDRLGDKLRAEGIKPILLCQMWLETAEREYTYLSMSGRYVGFAQVVQAIFWRMLFKAGIAEPRQFASSEDVQFIMDHGYKKLEMRPGARECIEKLRAADLRVWALTAADGTGCAAYFEQAGIDFPYENLLSCDTSNIGKPDPESYKPLLEQLSSGTQPRPWFAAAHMWDTSAAQRVGFRGAFCTVFEKEALEDIFGEVEVVSETLSGMADSIIAASSA</sequence>
<dbReference type="Pfam" id="PF00702">
    <property type="entry name" value="Hydrolase"/>
    <property type="match status" value="1"/>
</dbReference>
<dbReference type="EMBL" id="ML993599">
    <property type="protein sequence ID" value="KAF2165790.1"/>
    <property type="molecule type" value="Genomic_DNA"/>
</dbReference>
<gene>
    <name evidence="2" type="ORF">M409DRAFT_67119</name>
</gene>
<dbReference type="AlphaFoldDB" id="A0A6A6CHX6"/>
<name>A0A6A6CHX6_ZASCE</name>